<dbReference type="AlphaFoldDB" id="A0A2W5F6G6"/>
<name>A0A2W5F6G6_9SPHI</name>
<gene>
    <name evidence="1" type="ORF">DI598_07760</name>
</gene>
<dbReference type="Proteomes" id="UP000249645">
    <property type="component" value="Unassembled WGS sequence"/>
</dbReference>
<evidence type="ECO:0000313" key="2">
    <source>
        <dbReference type="Proteomes" id="UP000249645"/>
    </source>
</evidence>
<reference evidence="1 2" key="1">
    <citation type="submission" date="2017-11" db="EMBL/GenBank/DDBJ databases">
        <title>Infants hospitalized years apart are colonized by the same room-sourced microbial strains.</title>
        <authorList>
            <person name="Brooks B."/>
            <person name="Olm M.R."/>
            <person name="Firek B.A."/>
            <person name="Baker R."/>
            <person name="Thomas B.C."/>
            <person name="Morowitz M.J."/>
            <person name="Banfield J.F."/>
        </authorList>
    </citation>
    <scope>NUCLEOTIDE SEQUENCE [LARGE SCALE GENOMIC DNA]</scope>
    <source>
        <strain evidence="1">S2_009_000_R2_76</strain>
    </source>
</reference>
<protein>
    <submittedName>
        <fullName evidence="1">Uncharacterized protein</fullName>
    </submittedName>
</protein>
<evidence type="ECO:0000313" key="1">
    <source>
        <dbReference type="EMBL" id="PZP49467.1"/>
    </source>
</evidence>
<dbReference type="EMBL" id="QFOI01000110">
    <property type="protein sequence ID" value="PZP49467.1"/>
    <property type="molecule type" value="Genomic_DNA"/>
</dbReference>
<organism evidence="1 2">
    <name type="scientific">Pseudopedobacter saltans</name>
    <dbReference type="NCBI Taxonomy" id="151895"/>
    <lineage>
        <taxon>Bacteria</taxon>
        <taxon>Pseudomonadati</taxon>
        <taxon>Bacteroidota</taxon>
        <taxon>Sphingobacteriia</taxon>
        <taxon>Sphingobacteriales</taxon>
        <taxon>Sphingobacteriaceae</taxon>
        <taxon>Pseudopedobacter</taxon>
    </lineage>
</organism>
<accession>A0A2W5F6G6</accession>
<comment type="caution">
    <text evidence="1">The sequence shown here is derived from an EMBL/GenBank/DDBJ whole genome shotgun (WGS) entry which is preliminary data.</text>
</comment>
<sequence>MQKNLGHYYIYKFGVKENKKNWKKPNFKDDLISVEFTPNYNNIGIEIVNQSYEMVTVDWNRVRFEENDIVSNVLVWGSDFANKNEVLPVNILKPGQGMRTGIVPTELIDYAPKDSLANKNGYVVHQMYPDYDGLDEKESFAIMGLLGSELFKLKIPVIVRDQVVDYTFTFVPVEIERVGQSPLAKH</sequence>
<proteinExistence type="predicted"/>